<proteinExistence type="predicted"/>
<dbReference type="EMBL" id="JAVLET010000004">
    <property type="protein sequence ID" value="KAL0471164.1"/>
    <property type="molecule type" value="Genomic_DNA"/>
</dbReference>
<feature type="signal peptide" evidence="1">
    <location>
        <begin position="1"/>
        <end position="23"/>
    </location>
</feature>
<gene>
    <name evidence="2" type="ORF">QR685DRAFT_276445</name>
</gene>
<evidence type="ECO:0000313" key="2">
    <source>
        <dbReference type="EMBL" id="KAL0471164.1"/>
    </source>
</evidence>
<protein>
    <submittedName>
        <fullName evidence="2">Uncharacterized protein</fullName>
    </submittedName>
</protein>
<comment type="caution">
    <text evidence="2">The sequence shown here is derived from an EMBL/GenBank/DDBJ whole genome shotgun (WGS) entry which is preliminary data.</text>
</comment>
<accession>A0ABR3DEP9</accession>
<organism evidence="2 3">
    <name type="scientific">Neurospora intermedia</name>
    <dbReference type="NCBI Taxonomy" id="5142"/>
    <lineage>
        <taxon>Eukaryota</taxon>
        <taxon>Fungi</taxon>
        <taxon>Dikarya</taxon>
        <taxon>Ascomycota</taxon>
        <taxon>Pezizomycotina</taxon>
        <taxon>Sordariomycetes</taxon>
        <taxon>Sordariomycetidae</taxon>
        <taxon>Sordariales</taxon>
        <taxon>Sordariaceae</taxon>
        <taxon>Neurospora</taxon>
    </lineage>
</organism>
<name>A0ABR3DEP9_NEUIN</name>
<evidence type="ECO:0000313" key="3">
    <source>
        <dbReference type="Proteomes" id="UP001451303"/>
    </source>
</evidence>
<feature type="chain" id="PRO_5046224081" evidence="1">
    <location>
        <begin position="24"/>
        <end position="66"/>
    </location>
</feature>
<reference evidence="2 3" key="1">
    <citation type="submission" date="2023-09" db="EMBL/GenBank/DDBJ databases">
        <title>Multi-omics analysis of a traditional fermented food reveals byproduct-associated fungal strains for waste-to-food upcycling.</title>
        <authorList>
            <consortium name="Lawrence Berkeley National Laboratory"/>
            <person name="Rekdal V.M."/>
            <person name="Villalobos-Escobedo J.M."/>
            <person name="Rodriguez-Valeron N."/>
            <person name="Garcia M.O."/>
            <person name="Vasquez D.P."/>
            <person name="Damayanti I."/>
            <person name="Sorensen P.M."/>
            <person name="Baidoo E.E."/>
            <person name="De Carvalho A.C."/>
            <person name="Riley R."/>
            <person name="Lipzen A."/>
            <person name="He G."/>
            <person name="Yan M."/>
            <person name="Haridas S."/>
            <person name="Daum C."/>
            <person name="Yoshinaga Y."/>
            <person name="Ng V."/>
            <person name="Grigoriev I.V."/>
            <person name="Munk R."/>
            <person name="Nuraida L."/>
            <person name="Wijaya C.H."/>
            <person name="Morales P.-C."/>
            <person name="Keasling J.D."/>
        </authorList>
    </citation>
    <scope>NUCLEOTIDE SEQUENCE [LARGE SCALE GENOMIC DNA]</scope>
    <source>
        <strain evidence="2 3">FGSC 2613</strain>
    </source>
</reference>
<sequence length="66" mass="6747">MQLTTKILILFGITAAAASPATAAYTGPCSVTQCGASGVACPRGYLCVPWPSFDPAQREGCTCSYA</sequence>
<evidence type="ECO:0000256" key="1">
    <source>
        <dbReference type="SAM" id="SignalP"/>
    </source>
</evidence>
<dbReference type="Proteomes" id="UP001451303">
    <property type="component" value="Unassembled WGS sequence"/>
</dbReference>
<keyword evidence="1" id="KW-0732">Signal</keyword>
<keyword evidence="3" id="KW-1185">Reference proteome</keyword>